<evidence type="ECO:0000256" key="1">
    <source>
        <dbReference type="ARBA" id="ARBA00001383"/>
    </source>
</evidence>
<comment type="function">
    <text evidence="2">Phosphorylates diacylglycerol (DAG) to generate phosphatidic acid (PA).</text>
</comment>
<evidence type="ECO:0000256" key="11">
    <source>
        <dbReference type="ARBA" id="ARBA00022771"/>
    </source>
</evidence>
<dbReference type="InterPro" id="IPR001660">
    <property type="entry name" value="SAM"/>
</dbReference>
<dbReference type="FunFam" id="2.60.200.40:FF:000001">
    <property type="entry name" value="Diacylglycerol kinase"/>
    <property type="match status" value="1"/>
</dbReference>
<keyword evidence="12 15" id="KW-0418">Kinase</keyword>
<dbReference type="PROSITE" id="PS50146">
    <property type="entry name" value="DAGK"/>
    <property type="match status" value="1"/>
</dbReference>
<evidence type="ECO:0000256" key="10">
    <source>
        <dbReference type="ARBA" id="ARBA00022741"/>
    </source>
</evidence>
<evidence type="ECO:0000259" key="17">
    <source>
        <dbReference type="PROSITE" id="PS50081"/>
    </source>
</evidence>
<comment type="catalytic activity">
    <reaction evidence="1 15">
        <text>a 1,2-diacyl-sn-glycerol + ATP = a 1,2-diacyl-sn-glycero-3-phosphate + ADP + H(+)</text>
        <dbReference type="Rhea" id="RHEA:10272"/>
        <dbReference type="ChEBI" id="CHEBI:15378"/>
        <dbReference type="ChEBI" id="CHEBI:17815"/>
        <dbReference type="ChEBI" id="CHEBI:30616"/>
        <dbReference type="ChEBI" id="CHEBI:58608"/>
        <dbReference type="ChEBI" id="CHEBI:456216"/>
        <dbReference type="EC" id="2.7.1.107"/>
    </reaction>
</comment>
<evidence type="ECO:0000256" key="4">
    <source>
        <dbReference type="ARBA" id="ARBA00009280"/>
    </source>
</evidence>
<dbReference type="CDD" id="cd20800">
    <property type="entry name" value="C1_DGK_typeII_rpt1"/>
    <property type="match status" value="1"/>
</dbReference>
<evidence type="ECO:0000256" key="3">
    <source>
        <dbReference type="ARBA" id="ARBA00004496"/>
    </source>
</evidence>
<dbReference type="Gene3D" id="1.10.150.50">
    <property type="entry name" value="Transcription Factor, Ets-1"/>
    <property type="match status" value="1"/>
</dbReference>
<dbReference type="Pfam" id="PF22944">
    <property type="entry name" value="DGKD_4H"/>
    <property type="match status" value="1"/>
</dbReference>
<dbReference type="EC" id="2.7.1.107" evidence="15"/>
<evidence type="ECO:0000259" key="19">
    <source>
        <dbReference type="PROSITE" id="PS50146"/>
    </source>
</evidence>
<dbReference type="GO" id="GO:0008270">
    <property type="term" value="F:zinc ion binding"/>
    <property type="evidence" value="ECO:0007669"/>
    <property type="project" value="UniProtKB-KW"/>
</dbReference>
<feature type="domain" description="Phorbol-ester/DAG-type" evidence="17">
    <location>
        <begin position="35"/>
        <end position="85"/>
    </location>
</feature>
<dbReference type="InterPro" id="IPR017438">
    <property type="entry name" value="ATP-NAD_kinase_N"/>
</dbReference>
<protein>
    <recommendedName>
        <fullName evidence="15">Diacylglycerol kinase</fullName>
        <shortName evidence="15">DAG kinase</shortName>
        <ecNumber evidence="15">2.7.1.107</ecNumber>
    </recommendedName>
</protein>
<keyword evidence="6" id="KW-0597">Phosphoprotein</keyword>
<dbReference type="GO" id="GO:0004143">
    <property type="term" value="F:ATP-dependent diacylglycerol kinase activity"/>
    <property type="evidence" value="ECO:0007669"/>
    <property type="project" value="UniProtKB-EC"/>
</dbReference>
<dbReference type="Pfam" id="PF00536">
    <property type="entry name" value="SAM_1"/>
    <property type="match status" value="1"/>
</dbReference>
<comment type="similarity">
    <text evidence="4 15">Belongs to the eukaryotic diacylglycerol kinase family.</text>
</comment>
<evidence type="ECO:0000259" key="18">
    <source>
        <dbReference type="PROSITE" id="PS50105"/>
    </source>
</evidence>
<gene>
    <name evidence="20" type="ORF">GE061_017890</name>
</gene>
<keyword evidence="7 15" id="KW-0808">Transferase</keyword>
<dbReference type="SUPFAM" id="SSF57889">
    <property type="entry name" value="Cysteine-rich domain"/>
    <property type="match status" value="2"/>
</dbReference>
<accession>A0A8S9XDP4</accession>
<dbReference type="PROSITE" id="PS00479">
    <property type="entry name" value="ZF_DAG_PE_1"/>
    <property type="match status" value="2"/>
</dbReference>
<keyword evidence="5" id="KW-0963">Cytoplasm</keyword>
<dbReference type="CDD" id="cd20852">
    <property type="entry name" value="C1_DGK_typeII_rpt2"/>
    <property type="match status" value="1"/>
</dbReference>
<dbReference type="Gene3D" id="3.40.50.10330">
    <property type="entry name" value="Probable inorganic polyphosphate/atp-NAD kinase, domain 1"/>
    <property type="match status" value="1"/>
</dbReference>
<keyword evidence="10 15" id="KW-0547">Nucleotide-binding</keyword>
<dbReference type="PANTHER" id="PTHR11255:SF109">
    <property type="entry name" value="DIACYLGLYCEROL KINASE ETA"/>
    <property type="match status" value="1"/>
</dbReference>
<dbReference type="GO" id="GO:0005524">
    <property type="term" value="F:ATP binding"/>
    <property type="evidence" value="ECO:0007669"/>
    <property type="project" value="UniProtKB-KW"/>
</dbReference>
<dbReference type="Pfam" id="PF00130">
    <property type="entry name" value="C1_1"/>
    <property type="match status" value="2"/>
</dbReference>
<dbReference type="InterPro" id="IPR000756">
    <property type="entry name" value="Diacylglycerol_kin_accessory"/>
</dbReference>
<comment type="subcellular location">
    <subcellularLocation>
        <location evidence="3">Cytoplasm</location>
    </subcellularLocation>
</comment>
<keyword evidence="8" id="KW-0479">Metal-binding</keyword>
<dbReference type="Gene3D" id="3.30.60.20">
    <property type="match status" value="2"/>
</dbReference>
<evidence type="ECO:0000256" key="7">
    <source>
        <dbReference type="ARBA" id="ARBA00022679"/>
    </source>
</evidence>
<evidence type="ECO:0000256" key="2">
    <source>
        <dbReference type="ARBA" id="ARBA00002064"/>
    </source>
</evidence>
<organism evidence="20 21">
    <name type="scientific">Apolygus lucorum</name>
    <name type="common">Small green plant bug</name>
    <name type="synonym">Lygocoris lucorum</name>
    <dbReference type="NCBI Taxonomy" id="248454"/>
    <lineage>
        <taxon>Eukaryota</taxon>
        <taxon>Metazoa</taxon>
        <taxon>Ecdysozoa</taxon>
        <taxon>Arthropoda</taxon>
        <taxon>Hexapoda</taxon>
        <taxon>Insecta</taxon>
        <taxon>Pterygota</taxon>
        <taxon>Neoptera</taxon>
        <taxon>Paraneoptera</taxon>
        <taxon>Hemiptera</taxon>
        <taxon>Heteroptera</taxon>
        <taxon>Panheteroptera</taxon>
        <taxon>Cimicomorpha</taxon>
        <taxon>Miridae</taxon>
        <taxon>Mirini</taxon>
        <taxon>Apolygus</taxon>
    </lineage>
</organism>
<keyword evidence="9" id="KW-0677">Repeat</keyword>
<keyword evidence="21" id="KW-1185">Reference proteome</keyword>
<dbReference type="EMBL" id="WIXP02000008">
    <property type="protein sequence ID" value="KAF6206654.1"/>
    <property type="molecule type" value="Genomic_DNA"/>
</dbReference>
<evidence type="ECO:0000313" key="21">
    <source>
        <dbReference type="Proteomes" id="UP000466442"/>
    </source>
</evidence>
<feature type="region of interest" description="Disordered" evidence="16">
    <location>
        <begin position="833"/>
        <end position="858"/>
    </location>
</feature>
<dbReference type="InterPro" id="IPR046349">
    <property type="entry name" value="C1-like_sf"/>
</dbReference>
<keyword evidence="14 15" id="KW-0067">ATP-binding</keyword>
<dbReference type="InterPro" id="IPR013761">
    <property type="entry name" value="SAM/pointed_sf"/>
</dbReference>
<dbReference type="Pfam" id="PF00781">
    <property type="entry name" value="DAGK_cat"/>
    <property type="match status" value="1"/>
</dbReference>
<keyword evidence="11" id="KW-0863">Zinc-finger</keyword>
<dbReference type="SMART" id="SM00046">
    <property type="entry name" value="DAGKc"/>
    <property type="match status" value="1"/>
</dbReference>
<feature type="domain" description="Phorbol-ester/DAG-type" evidence="17">
    <location>
        <begin position="108"/>
        <end position="159"/>
    </location>
</feature>
<evidence type="ECO:0000256" key="5">
    <source>
        <dbReference type="ARBA" id="ARBA00022490"/>
    </source>
</evidence>
<dbReference type="PROSITE" id="PS50105">
    <property type="entry name" value="SAM_DOMAIN"/>
    <property type="match status" value="1"/>
</dbReference>
<feature type="region of interest" description="Disordered" evidence="16">
    <location>
        <begin position="579"/>
        <end position="616"/>
    </location>
</feature>
<evidence type="ECO:0000256" key="6">
    <source>
        <dbReference type="ARBA" id="ARBA00022553"/>
    </source>
</evidence>
<dbReference type="Gene3D" id="2.60.200.40">
    <property type="match status" value="1"/>
</dbReference>
<dbReference type="OrthoDB" id="196165at2759"/>
<name>A0A8S9XDP4_APOLU</name>
<dbReference type="InterPro" id="IPR016064">
    <property type="entry name" value="NAD/diacylglycerol_kinase_sf"/>
</dbReference>
<keyword evidence="13" id="KW-0862">Zinc</keyword>
<reference evidence="20" key="1">
    <citation type="journal article" date="2021" name="Mol. Ecol. Resour.">
        <title>Apolygus lucorum genome provides insights into omnivorousness and mesophyll feeding.</title>
        <authorList>
            <person name="Liu Y."/>
            <person name="Liu H."/>
            <person name="Wang H."/>
            <person name="Huang T."/>
            <person name="Liu B."/>
            <person name="Yang B."/>
            <person name="Yin L."/>
            <person name="Li B."/>
            <person name="Zhang Y."/>
            <person name="Zhang S."/>
            <person name="Jiang F."/>
            <person name="Zhang X."/>
            <person name="Ren Y."/>
            <person name="Wang B."/>
            <person name="Wang S."/>
            <person name="Lu Y."/>
            <person name="Wu K."/>
            <person name="Fan W."/>
            <person name="Wang G."/>
        </authorList>
    </citation>
    <scope>NUCLEOTIDE SEQUENCE</scope>
    <source>
        <strain evidence="20">12Hb</strain>
    </source>
</reference>
<evidence type="ECO:0000313" key="20">
    <source>
        <dbReference type="EMBL" id="KAF6206654.1"/>
    </source>
</evidence>
<dbReference type="SMART" id="SM00109">
    <property type="entry name" value="C1"/>
    <property type="match status" value="2"/>
</dbReference>
<comment type="caution">
    <text evidence="20">The sequence shown here is derived from an EMBL/GenBank/DDBJ whole genome shotgun (WGS) entry which is preliminary data.</text>
</comment>
<evidence type="ECO:0000256" key="16">
    <source>
        <dbReference type="SAM" id="MobiDB-lite"/>
    </source>
</evidence>
<evidence type="ECO:0000256" key="12">
    <source>
        <dbReference type="ARBA" id="ARBA00022777"/>
    </source>
</evidence>
<dbReference type="FunFam" id="3.30.60.20:FF:000002">
    <property type="entry name" value="Diacylglycerol kinase"/>
    <property type="match status" value="1"/>
</dbReference>
<feature type="compositionally biased region" description="Basic and acidic residues" evidence="16">
    <location>
        <begin position="579"/>
        <end position="595"/>
    </location>
</feature>
<evidence type="ECO:0000256" key="15">
    <source>
        <dbReference type="RuleBase" id="RU361128"/>
    </source>
</evidence>
<sequence>MEEWLAALKGTNTQTRERIWSGSTVSELHDLLSGRHHWQATSHARPTYCNICRDALSGVTSHGLSCEICKWKVHKRCASKAISNCKWTTLASVGKEIIEDKDGNIYMPHQWMEGNLPVSSKCAVCEKTCGSVLRLQDWRCLWCKATVHTACRPHHSVKCNLGPSRVSVVPPTALHSVGSDDSWEAVRPQGCSPLLVFVNSKSGDNQGVKFLKRFKQLLNPAQVFDLIISGPHLGLQLFRRFDPFRVLVCSGDGSVGWVLSEIDKLNITKQCQVGVLPLGTGNDLARVLGWGASCDDDANLSHILDKYEKATTKILDRWSIMTFERPLTAGSDTEKSESKNTIPTFAAYEDSVVTHLSNIMESEEHSSILSSAKVLCETVKAFMTRAGEICQSQGDEELSKKCTVLREKLDQMLNSLHEEGVEMEMDDEHLEKYANEKSEKDNQVMEDRGRSKLPTQEHLKMRANSLKRAVRQLIEHSERVVDEQNMTRASAETKAGSSPTPDQLEIIDKRELMSISPLPPFRRDSNCSTSEMFNLGNLPVPTEFADRRPSASKVATTPTLAPEEFSSVLEKIEVSADVERCKEDLETPDYDVGKDTEDDEKTGDDGKTEDEGILSGLKLKDELANIGHIDSSETSDDSPEGTSELQKKELKAFRVNSKRLRQSLRFKSGSYETLDATNLISTSPDEDDDYDDFNRELGLDMPPNKRCSIAHFIEGSDIARRSIKCRHKKLTSMDDLDFEAVKVDKDIFLTIPTIQVSHDGPDGDHLDVKSKQPRKLKSAHLDVIQFTIQGSNNNLRGSTDGMYLQEYQDTIHRKSLALSETDDEELVRFHTLNSKEQRSQNPQVVVDPPSPSGEDTPTRRFSYDCCRKLSAASPCSLVKADSTETDRRTVPEKRLPIINPLVRLPQWPNITGVGGIVGKVLLANADVLCASAVPLMDPHETLMEGYSEKCVMNNYFGIGIDAKITLDFHQKREEHPEKCRSRAKNYMWYGVLGSKEWLQKTYKNLEQRVQLECDGQRIPLPSLQGIVILNIPSFMGGTNFWGGTKEGEVFLAPRVDDEVLEVVAVFGSVQMAASRLINLQHHRIAQCHTVQINITGDEGVPVQVDGEAWVQPPGIIRIIHKNKMKMLSRNRALETSLRSWHEKQKQSKPRSPGPNMLSQNEMQLLLTFIEATTTLVKCVKVMIIRHPNLEAEVYELAERTEANLEKVHPSGKIQQGPELRSLLTALVSSARELHEEACSLLKDKADSLQMEAELEAQLSNALASMETELRKCHLSEIGQTLVYLHHISAESERKGKGGKLSWLKFRRETKEKGDFPKGMSRDVSSWGVQEVGFWLESLQLTEYIEVFTSHDIRGREVMTLTRRDLKDLGVTKVGHVKRILHAAKDLASCSTG</sequence>
<dbReference type="SMART" id="SM00454">
    <property type="entry name" value="SAM"/>
    <property type="match status" value="1"/>
</dbReference>
<dbReference type="GO" id="GO:0007200">
    <property type="term" value="P:phospholipase C-activating G protein-coupled receptor signaling pathway"/>
    <property type="evidence" value="ECO:0007669"/>
    <property type="project" value="InterPro"/>
</dbReference>
<dbReference type="PROSITE" id="PS50081">
    <property type="entry name" value="ZF_DAG_PE_2"/>
    <property type="match status" value="2"/>
</dbReference>
<dbReference type="GO" id="GO:0046486">
    <property type="term" value="P:glycerolipid metabolic process"/>
    <property type="evidence" value="ECO:0007669"/>
    <property type="project" value="UniProtKB-ARBA"/>
</dbReference>
<dbReference type="InterPro" id="IPR002219">
    <property type="entry name" value="PKC_DAG/PE"/>
</dbReference>
<feature type="region of interest" description="Disordered" evidence="16">
    <location>
        <begin position="482"/>
        <end position="502"/>
    </location>
</feature>
<dbReference type="InterPro" id="IPR001206">
    <property type="entry name" value="Diacylglycerol_kinase_cat_dom"/>
</dbReference>
<proteinExistence type="inferred from homology"/>
<dbReference type="PANTHER" id="PTHR11255">
    <property type="entry name" value="DIACYLGLYCEROL KINASE"/>
    <property type="match status" value="1"/>
</dbReference>
<dbReference type="Pfam" id="PF00609">
    <property type="entry name" value="DAGK_acc"/>
    <property type="match status" value="1"/>
</dbReference>
<dbReference type="InterPro" id="IPR037607">
    <property type="entry name" value="DGK"/>
</dbReference>
<dbReference type="Proteomes" id="UP000466442">
    <property type="component" value="Unassembled WGS sequence"/>
</dbReference>
<evidence type="ECO:0000256" key="14">
    <source>
        <dbReference type="ARBA" id="ARBA00022840"/>
    </source>
</evidence>
<feature type="domain" description="SAM" evidence="18">
    <location>
        <begin position="1326"/>
        <end position="1389"/>
    </location>
</feature>
<dbReference type="InterPro" id="IPR054474">
    <property type="entry name" value="DGKD_4H"/>
</dbReference>
<feature type="compositionally biased region" description="Polar residues" evidence="16">
    <location>
        <begin position="484"/>
        <end position="501"/>
    </location>
</feature>
<dbReference type="GO" id="GO:0005737">
    <property type="term" value="C:cytoplasm"/>
    <property type="evidence" value="ECO:0007669"/>
    <property type="project" value="UniProtKB-SubCell"/>
</dbReference>
<dbReference type="SUPFAM" id="SSF111331">
    <property type="entry name" value="NAD kinase/diacylglycerol kinase-like"/>
    <property type="match status" value="2"/>
</dbReference>
<evidence type="ECO:0000256" key="9">
    <source>
        <dbReference type="ARBA" id="ARBA00022737"/>
    </source>
</evidence>
<evidence type="ECO:0000256" key="13">
    <source>
        <dbReference type="ARBA" id="ARBA00022833"/>
    </source>
</evidence>
<dbReference type="SMART" id="SM00045">
    <property type="entry name" value="DAGKa"/>
    <property type="match status" value="1"/>
</dbReference>
<dbReference type="FunFam" id="3.40.50.10330:FF:000001">
    <property type="entry name" value="Diacylglycerol kinase"/>
    <property type="match status" value="1"/>
</dbReference>
<feature type="domain" description="DAGKc" evidence="19">
    <location>
        <begin position="189"/>
        <end position="326"/>
    </location>
</feature>
<dbReference type="SUPFAM" id="SSF47769">
    <property type="entry name" value="SAM/Pointed domain"/>
    <property type="match status" value="1"/>
</dbReference>
<feature type="region of interest" description="Disordered" evidence="16">
    <location>
        <begin position="1136"/>
        <end position="1157"/>
    </location>
</feature>
<dbReference type="GO" id="GO:0005886">
    <property type="term" value="C:plasma membrane"/>
    <property type="evidence" value="ECO:0007669"/>
    <property type="project" value="TreeGrafter"/>
</dbReference>
<evidence type="ECO:0000256" key="8">
    <source>
        <dbReference type="ARBA" id="ARBA00022723"/>
    </source>
</evidence>